<keyword evidence="5" id="KW-0732">Signal</keyword>
<dbReference type="PANTHER" id="PTHR10201">
    <property type="entry name" value="MATRIX METALLOPROTEINASE"/>
    <property type="match status" value="1"/>
</dbReference>
<dbReference type="Pfam" id="PF00413">
    <property type="entry name" value="Peptidase_M10"/>
    <property type="match status" value="1"/>
</dbReference>
<dbReference type="SUPFAM" id="SSF50923">
    <property type="entry name" value="Hemopexin-like domain"/>
    <property type="match status" value="1"/>
</dbReference>
<dbReference type="InterPro" id="IPR006026">
    <property type="entry name" value="Peptidase_Metallo"/>
</dbReference>
<evidence type="ECO:0000259" key="15">
    <source>
        <dbReference type="SMART" id="SM00235"/>
    </source>
</evidence>
<feature type="repeat" description="Hemopexin" evidence="13">
    <location>
        <begin position="294"/>
        <end position="341"/>
    </location>
</feature>
<evidence type="ECO:0000256" key="7">
    <source>
        <dbReference type="ARBA" id="ARBA00022801"/>
    </source>
</evidence>
<dbReference type="SMART" id="SM00235">
    <property type="entry name" value="ZnMc"/>
    <property type="match status" value="1"/>
</dbReference>
<dbReference type="InterPro" id="IPR018486">
    <property type="entry name" value="Hemopexin_CS"/>
</dbReference>
<feature type="repeat" description="Hemopexin" evidence="13">
    <location>
        <begin position="342"/>
        <end position="387"/>
    </location>
</feature>
<dbReference type="CDD" id="cd00094">
    <property type="entry name" value="HX"/>
    <property type="match status" value="1"/>
</dbReference>
<feature type="domain" description="Peptidase metallopeptidase" evidence="15">
    <location>
        <begin position="53"/>
        <end position="209"/>
    </location>
</feature>
<evidence type="ECO:0000256" key="2">
    <source>
        <dbReference type="ARBA" id="ARBA00010370"/>
    </source>
</evidence>
<name>A0ABM1EK98_PRICU</name>
<dbReference type="Proteomes" id="UP000695022">
    <property type="component" value="Unplaced"/>
</dbReference>
<dbReference type="PIRSF" id="PIRSF001191">
    <property type="entry name" value="Peptidase_M10A_matrix"/>
    <property type="match status" value="1"/>
</dbReference>
<evidence type="ECO:0000256" key="13">
    <source>
        <dbReference type="PROSITE-ProRule" id="PRU01011"/>
    </source>
</evidence>
<sequence>MESKLSRGWLEINQTGTLDDETLVWMNYPRCGVADVSGTSDPNVARKKRYALQGSKWSGHEISYYVTKYTLDLTTEKVDREMAKAFKVWADITPLSFVTSRVKPDIEIRFESWNHKDGEAFDGPGRTLAHAFFPKYGGDMHFDDDETWTVESYRGTNLFQVASHELATRWDCRILMKGTNATCSVLSWLRGNNYTHRDDVEAIQILYGTASSRSGADKDKKKSSAAPSATTSSPHPTLTPGKPDICLSPRIDAITTTLDDSTYVFKGDWYWKLNDDSFEPGYPKRIADDWDGLPGDLDAALTSKNFDSKTFFFKGNKYWKFVNQEMMPGYPKIISVGFPGIPADISAAFAWGGNGKAYFIKDDQYYRYSHNSLDAGYPKHMSVWVGLPTRIDATFVWKNGKSYFFRGSQYYKFNDGEFEVEDGYPRSTGKWWFGCSSEDLQDTSPSADTNHNTWENVTVPLNGHARSDSPGKRDGADTDANRNAATSLTCPGVISLAALAAYQLLAML</sequence>
<keyword evidence="9" id="KW-0106">Calcium</keyword>
<reference evidence="17" key="1">
    <citation type="submission" date="2025-08" db="UniProtKB">
        <authorList>
            <consortium name="RefSeq"/>
        </authorList>
    </citation>
    <scope>IDENTIFICATION</scope>
</reference>
<keyword evidence="8" id="KW-0862">Zinc</keyword>
<evidence type="ECO:0000256" key="12">
    <source>
        <dbReference type="ARBA" id="ARBA00023157"/>
    </source>
</evidence>
<feature type="repeat" description="Hemopexin" evidence="13">
    <location>
        <begin position="248"/>
        <end position="293"/>
    </location>
</feature>
<dbReference type="CDD" id="cd04278">
    <property type="entry name" value="ZnMc_MMP"/>
    <property type="match status" value="1"/>
</dbReference>
<evidence type="ECO:0000256" key="14">
    <source>
        <dbReference type="SAM" id="MobiDB-lite"/>
    </source>
</evidence>
<evidence type="ECO:0000256" key="10">
    <source>
        <dbReference type="ARBA" id="ARBA00023049"/>
    </source>
</evidence>
<feature type="compositionally biased region" description="Low complexity" evidence="14">
    <location>
        <begin position="224"/>
        <end position="240"/>
    </location>
</feature>
<dbReference type="PANTHER" id="PTHR10201:SF291">
    <property type="entry name" value="MATRIX METALLOPROTEINASE 1, ISOFORM C-RELATED"/>
    <property type="match status" value="1"/>
</dbReference>
<dbReference type="PROSITE" id="PS00024">
    <property type="entry name" value="HEMOPEXIN"/>
    <property type="match status" value="1"/>
</dbReference>
<dbReference type="Pfam" id="PF00045">
    <property type="entry name" value="Hemopexin"/>
    <property type="match status" value="4"/>
</dbReference>
<evidence type="ECO:0000256" key="1">
    <source>
        <dbReference type="ARBA" id="ARBA00001947"/>
    </source>
</evidence>
<keyword evidence="12" id="KW-1015">Disulfide bond</keyword>
<evidence type="ECO:0000313" key="17">
    <source>
        <dbReference type="RefSeq" id="XP_014672619.1"/>
    </source>
</evidence>
<dbReference type="RefSeq" id="XP_014672619.1">
    <property type="nucleotide sequence ID" value="XM_014817133.1"/>
</dbReference>
<evidence type="ECO:0000256" key="8">
    <source>
        <dbReference type="ARBA" id="ARBA00022833"/>
    </source>
</evidence>
<keyword evidence="16" id="KW-1185">Reference proteome</keyword>
<evidence type="ECO:0000256" key="11">
    <source>
        <dbReference type="ARBA" id="ARBA00023145"/>
    </source>
</evidence>
<keyword evidence="7" id="KW-0378">Hydrolase</keyword>
<dbReference type="PROSITE" id="PS51642">
    <property type="entry name" value="HEMOPEXIN_2"/>
    <property type="match status" value="4"/>
</dbReference>
<dbReference type="InterPro" id="IPR024079">
    <property type="entry name" value="MetalloPept_cat_dom_sf"/>
</dbReference>
<accession>A0ABM1EK98</accession>
<dbReference type="SMART" id="SM00120">
    <property type="entry name" value="HX"/>
    <property type="match status" value="4"/>
</dbReference>
<keyword evidence="6" id="KW-0677">Repeat</keyword>
<dbReference type="InterPro" id="IPR021190">
    <property type="entry name" value="Pept_M10A"/>
</dbReference>
<feature type="region of interest" description="Disordered" evidence="14">
    <location>
        <begin position="460"/>
        <end position="480"/>
    </location>
</feature>
<evidence type="ECO:0000256" key="6">
    <source>
        <dbReference type="ARBA" id="ARBA00022737"/>
    </source>
</evidence>
<dbReference type="InterPro" id="IPR001818">
    <property type="entry name" value="Pept_M10_metallopeptidase"/>
</dbReference>
<dbReference type="GeneID" id="106813078"/>
<dbReference type="Gene3D" id="2.110.10.10">
    <property type="entry name" value="Hemopexin-like domain"/>
    <property type="match status" value="1"/>
</dbReference>
<feature type="region of interest" description="Disordered" evidence="14">
    <location>
        <begin position="213"/>
        <end position="242"/>
    </location>
</feature>
<evidence type="ECO:0000256" key="5">
    <source>
        <dbReference type="ARBA" id="ARBA00022729"/>
    </source>
</evidence>
<gene>
    <name evidence="17" type="primary">LOC106813078</name>
</gene>
<protein>
    <submittedName>
        <fullName evidence="17">LOW QUALITY PROTEIN: matrix metalloproteinase-16-like</fullName>
    </submittedName>
</protein>
<dbReference type="Gene3D" id="3.40.390.10">
    <property type="entry name" value="Collagenase (Catalytic Domain)"/>
    <property type="match status" value="1"/>
</dbReference>
<dbReference type="InterPro" id="IPR000585">
    <property type="entry name" value="Hemopexin-like_dom"/>
</dbReference>
<keyword evidence="10" id="KW-0482">Metalloprotease</keyword>
<dbReference type="SUPFAM" id="SSF55486">
    <property type="entry name" value="Metalloproteases ('zincins'), catalytic domain"/>
    <property type="match status" value="1"/>
</dbReference>
<keyword evidence="3" id="KW-0645">Protease</keyword>
<dbReference type="InterPro" id="IPR036375">
    <property type="entry name" value="Hemopexin-like_dom_sf"/>
</dbReference>
<comment type="similarity">
    <text evidence="2">Belongs to the peptidase M10A family.</text>
</comment>
<evidence type="ECO:0000256" key="4">
    <source>
        <dbReference type="ARBA" id="ARBA00022723"/>
    </source>
</evidence>
<comment type="cofactor">
    <cofactor evidence="1">
        <name>Zn(2+)</name>
        <dbReference type="ChEBI" id="CHEBI:29105"/>
    </cofactor>
</comment>
<keyword evidence="4" id="KW-0479">Metal-binding</keyword>
<evidence type="ECO:0000256" key="3">
    <source>
        <dbReference type="ARBA" id="ARBA00022670"/>
    </source>
</evidence>
<keyword evidence="11" id="KW-0865">Zymogen</keyword>
<dbReference type="PRINTS" id="PR00138">
    <property type="entry name" value="MATRIXIN"/>
</dbReference>
<feature type="repeat" description="Hemopexin" evidence="13">
    <location>
        <begin position="388"/>
        <end position="435"/>
    </location>
</feature>
<evidence type="ECO:0000256" key="9">
    <source>
        <dbReference type="ARBA" id="ARBA00022837"/>
    </source>
</evidence>
<dbReference type="InterPro" id="IPR018487">
    <property type="entry name" value="Hemopexin-like_repeat"/>
</dbReference>
<evidence type="ECO:0000313" key="16">
    <source>
        <dbReference type="Proteomes" id="UP000695022"/>
    </source>
</evidence>
<organism evidence="16 17">
    <name type="scientific">Priapulus caudatus</name>
    <name type="common">Priapulid worm</name>
    <dbReference type="NCBI Taxonomy" id="37621"/>
    <lineage>
        <taxon>Eukaryota</taxon>
        <taxon>Metazoa</taxon>
        <taxon>Ecdysozoa</taxon>
        <taxon>Scalidophora</taxon>
        <taxon>Priapulida</taxon>
        <taxon>Priapulimorpha</taxon>
        <taxon>Priapulimorphida</taxon>
        <taxon>Priapulidae</taxon>
        <taxon>Priapulus</taxon>
    </lineage>
</organism>
<proteinExistence type="inferred from homology"/>
<dbReference type="InterPro" id="IPR033739">
    <property type="entry name" value="M10A_MMP"/>
</dbReference>
<feature type="compositionally biased region" description="Basic and acidic residues" evidence="14">
    <location>
        <begin position="465"/>
        <end position="480"/>
    </location>
</feature>